<dbReference type="AlphaFoldDB" id="A0A1I2B6S7"/>
<evidence type="ECO:0000313" key="11">
    <source>
        <dbReference type="EMBL" id="SFE51786.1"/>
    </source>
</evidence>
<feature type="transmembrane region" description="Helical" evidence="9">
    <location>
        <begin position="45"/>
        <end position="68"/>
    </location>
</feature>
<evidence type="ECO:0000256" key="2">
    <source>
        <dbReference type="ARBA" id="ARBA00022448"/>
    </source>
</evidence>
<dbReference type="OrthoDB" id="2085311at2"/>
<feature type="transmembrane region" description="Helical" evidence="9">
    <location>
        <begin position="130"/>
        <end position="150"/>
    </location>
</feature>
<evidence type="ECO:0000256" key="4">
    <source>
        <dbReference type="ARBA" id="ARBA00022519"/>
    </source>
</evidence>
<dbReference type="PANTHER" id="PTHR35011">
    <property type="entry name" value="2,3-DIKETO-L-GULONATE TRAP TRANSPORTER SMALL PERMEASE PROTEIN YIAM"/>
    <property type="match status" value="1"/>
</dbReference>
<dbReference type="Pfam" id="PF04290">
    <property type="entry name" value="DctQ"/>
    <property type="match status" value="1"/>
</dbReference>
<keyword evidence="6 9" id="KW-1133">Transmembrane helix</keyword>
<dbReference type="EMBL" id="FONT01000002">
    <property type="protein sequence ID" value="SFE51786.1"/>
    <property type="molecule type" value="Genomic_DNA"/>
</dbReference>
<organism evidence="11 12">
    <name type="scientific">Alteribacillus iranensis</name>
    <dbReference type="NCBI Taxonomy" id="930128"/>
    <lineage>
        <taxon>Bacteria</taxon>
        <taxon>Bacillati</taxon>
        <taxon>Bacillota</taxon>
        <taxon>Bacilli</taxon>
        <taxon>Bacillales</taxon>
        <taxon>Bacillaceae</taxon>
        <taxon>Alteribacillus</taxon>
    </lineage>
</organism>
<feature type="transmembrane region" description="Helical" evidence="9">
    <location>
        <begin position="12"/>
        <end position="33"/>
    </location>
</feature>
<keyword evidence="5 9" id="KW-0812">Transmembrane</keyword>
<dbReference type="STRING" id="930128.SAMN05192532_102117"/>
<evidence type="ECO:0000313" key="12">
    <source>
        <dbReference type="Proteomes" id="UP000199516"/>
    </source>
</evidence>
<evidence type="ECO:0000256" key="9">
    <source>
        <dbReference type="SAM" id="Phobius"/>
    </source>
</evidence>
<feature type="domain" description="Tripartite ATP-independent periplasmic transporters DctQ component" evidence="10">
    <location>
        <begin position="28"/>
        <end position="156"/>
    </location>
</feature>
<keyword evidence="3" id="KW-1003">Cell membrane</keyword>
<dbReference type="RefSeq" id="WP_091658220.1">
    <property type="nucleotide sequence ID" value="NZ_FONT01000002.1"/>
</dbReference>
<dbReference type="InterPro" id="IPR055348">
    <property type="entry name" value="DctQ"/>
</dbReference>
<dbReference type="GO" id="GO:0022857">
    <property type="term" value="F:transmembrane transporter activity"/>
    <property type="evidence" value="ECO:0007669"/>
    <property type="project" value="TreeGrafter"/>
</dbReference>
<keyword evidence="4" id="KW-0997">Cell inner membrane</keyword>
<proteinExistence type="inferred from homology"/>
<reference evidence="11 12" key="1">
    <citation type="submission" date="2016-10" db="EMBL/GenBank/DDBJ databases">
        <authorList>
            <person name="de Groot N.N."/>
        </authorList>
    </citation>
    <scope>NUCLEOTIDE SEQUENCE [LARGE SCALE GENOMIC DNA]</scope>
    <source>
        <strain evidence="11 12">DSM 23995</strain>
    </source>
</reference>
<dbReference type="InterPro" id="IPR007387">
    <property type="entry name" value="TRAP_DctQ"/>
</dbReference>
<evidence type="ECO:0000256" key="1">
    <source>
        <dbReference type="ARBA" id="ARBA00004429"/>
    </source>
</evidence>
<evidence type="ECO:0000256" key="3">
    <source>
        <dbReference type="ARBA" id="ARBA00022475"/>
    </source>
</evidence>
<keyword evidence="7 9" id="KW-0472">Membrane</keyword>
<evidence type="ECO:0000256" key="7">
    <source>
        <dbReference type="ARBA" id="ARBA00023136"/>
    </source>
</evidence>
<dbReference type="Proteomes" id="UP000199516">
    <property type="component" value="Unassembled WGS sequence"/>
</dbReference>
<keyword evidence="12" id="KW-1185">Reference proteome</keyword>
<dbReference type="PANTHER" id="PTHR35011:SF10">
    <property type="entry name" value="TRAP TRANSPORTER SMALL PERMEASE PROTEIN"/>
    <property type="match status" value="1"/>
</dbReference>
<sequence>MLRKLSKMLDMVENIMLVIGSILLVLSVLTIVLEVFSRYLANTSFVWVIEINEYILLYLPFLVAGWLLRNNGHITLDLIEGLPEKLNTLLNILVNLIGVFVCAIITWYGLLTTIDFYTQGVHSYSVLKIPQVYVVLAIPIGAGVLMLEYIRKLYRGTSGAKKNVKADVNNADQDYSA</sequence>
<feature type="transmembrane region" description="Helical" evidence="9">
    <location>
        <begin position="89"/>
        <end position="110"/>
    </location>
</feature>
<comment type="similarity">
    <text evidence="8">Belongs to the TRAP transporter small permease family.</text>
</comment>
<gene>
    <name evidence="11" type="ORF">SAMN05192532_102117</name>
</gene>
<comment type="subcellular location">
    <subcellularLocation>
        <location evidence="1">Cell inner membrane</location>
        <topology evidence="1">Multi-pass membrane protein</topology>
    </subcellularLocation>
</comment>
<keyword evidence="2" id="KW-0813">Transport</keyword>
<dbReference type="GO" id="GO:0015740">
    <property type="term" value="P:C4-dicarboxylate transport"/>
    <property type="evidence" value="ECO:0007669"/>
    <property type="project" value="TreeGrafter"/>
</dbReference>
<name>A0A1I2B6S7_9BACI</name>
<accession>A0A1I2B6S7</accession>
<evidence type="ECO:0000259" key="10">
    <source>
        <dbReference type="Pfam" id="PF04290"/>
    </source>
</evidence>
<protein>
    <submittedName>
        <fullName evidence="11">TRAP-type C4-dicarboxylate transport system, small permease component</fullName>
    </submittedName>
</protein>
<dbReference type="GO" id="GO:0005886">
    <property type="term" value="C:plasma membrane"/>
    <property type="evidence" value="ECO:0007669"/>
    <property type="project" value="UniProtKB-SubCell"/>
</dbReference>
<evidence type="ECO:0000256" key="8">
    <source>
        <dbReference type="ARBA" id="ARBA00038436"/>
    </source>
</evidence>
<evidence type="ECO:0000256" key="6">
    <source>
        <dbReference type="ARBA" id="ARBA00022989"/>
    </source>
</evidence>
<evidence type="ECO:0000256" key="5">
    <source>
        <dbReference type="ARBA" id="ARBA00022692"/>
    </source>
</evidence>